<dbReference type="InterPro" id="IPR013527">
    <property type="entry name" value="YicC-like_N"/>
</dbReference>
<sequence>MVQSMTGYGQAIGQLGEQQVSIEVKTVNHRFLDCSLKMPNELLPLEETLKARIKNWFERGRVDVWIQINGEALSEQSIRVNWPLLNQYLEQIHNIQDKTHVSGDVTIDHLLQLDGLFEKDQTTHIDDQLEDVVLNTLDDALKSVADMRRDEGEKLKRDVLHYNADIKRLAKELDDNQETLKEHYYERVLNRMQDALRDVSIDEQRLVQEVAFLVDKGDISEEVTRLLSHVDQVDELLVSNEAIGRRLDFLTQELHREANTIGSKANDVALSKQAVALKSVIEKIKEQVQNIE</sequence>
<comment type="similarity">
    <text evidence="5">Belongs to the YicC/YloC family.</text>
</comment>
<evidence type="ECO:0000259" key="6">
    <source>
        <dbReference type="Pfam" id="PF03755"/>
    </source>
</evidence>
<comment type="cofactor">
    <cofactor evidence="1">
        <name>a divalent metal cation</name>
        <dbReference type="ChEBI" id="CHEBI:60240"/>
    </cofactor>
</comment>
<dbReference type="PANTHER" id="PTHR30636">
    <property type="entry name" value="UPF0701 PROTEIN YICC"/>
    <property type="match status" value="1"/>
</dbReference>
<evidence type="ECO:0000256" key="3">
    <source>
        <dbReference type="ARBA" id="ARBA00022759"/>
    </source>
</evidence>
<reference evidence="8 9" key="1">
    <citation type="submission" date="2024-06" db="EMBL/GenBank/DDBJ databases">
        <title>Genomic Encyclopedia of Type Strains, Phase IV (KMG-IV): sequencing the most valuable type-strain genomes for metagenomic binning, comparative biology and taxonomic classification.</title>
        <authorList>
            <person name="Goeker M."/>
        </authorList>
    </citation>
    <scope>NUCLEOTIDE SEQUENCE [LARGE SCALE GENOMIC DNA]</scope>
    <source>
        <strain evidence="8 9">DSM 23520</strain>
    </source>
</reference>
<evidence type="ECO:0000313" key="8">
    <source>
        <dbReference type="EMBL" id="MET3682079.1"/>
    </source>
</evidence>
<feature type="domain" description="Endoribonuclease YicC-like N-terminal" evidence="6">
    <location>
        <begin position="2"/>
        <end position="156"/>
    </location>
</feature>
<dbReference type="Pfam" id="PF08340">
    <property type="entry name" value="YicC-like_C"/>
    <property type="match status" value="1"/>
</dbReference>
<dbReference type="InterPro" id="IPR005229">
    <property type="entry name" value="YicC/YloC-like"/>
</dbReference>
<evidence type="ECO:0000313" key="9">
    <source>
        <dbReference type="Proteomes" id="UP001549167"/>
    </source>
</evidence>
<name>A0ABV2KR67_9BACI</name>
<dbReference type="InterPro" id="IPR013551">
    <property type="entry name" value="YicC-like_C"/>
</dbReference>
<keyword evidence="3" id="KW-0255">Endonuclease</keyword>
<evidence type="ECO:0000256" key="2">
    <source>
        <dbReference type="ARBA" id="ARBA00022722"/>
    </source>
</evidence>
<feature type="domain" description="Endoribonuclease YicC-like C-terminal" evidence="7">
    <location>
        <begin position="176"/>
        <end position="292"/>
    </location>
</feature>
<dbReference type="Pfam" id="PF03755">
    <property type="entry name" value="YicC-like_N"/>
    <property type="match status" value="1"/>
</dbReference>
<organism evidence="8 9">
    <name type="scientific">Alkalibacillus flavidus</name>
    <dbReference type="NCBI Taxonomy" id="546021"/>
    <lineage>
        <taxon>Bacteria</taxon>
        <taxon>Bacillati</taxon>
        <taxon>Bacillota</taxon>
        <taxon>Bacilli</taxon>
        <taxon>Bacillales</taxon>
        <taxon>Bacillaceae</taxon>
        <taxon>Alkalibacillus</taxon>
    </lineage>
</organism>
<proteinExistence type="inferred from homology"/>
<gene>
    <name evidence="8" type="ORF">ABID56_000158</name>
</gene>
<keyword evidence="4" id="KW-0378">Hydrolase</keyword>
<evidence type="ECO:0000259" key="7">
    <source>
        <dbReference type="Pfam" id="PF08340"/>
    </source>
</evidence>
<protein>
    <submittedName>
        <fullName evidence="8">Uncharacterized protein (TIGR00255 family)</fullName>
    </submittedName>
</protein>
<evidence type="ECO:0000256" key="5">
    <source>
        <dbReference type="ARBA" id="ARBA00035648"/>
    </source>
</evidence>
<comment type="caution">
    <text evidence="8">The sequence shown here is derived from an EMBL/GenBank/DDBJ whole genome shotgun (WGS) entry which is preliminary data.</text>
</comment>
<dbReference type="RefSeq" id="WP_354218468.1">
    <property type="nucleotide sequence ID" value="NZ_JBEPMX010000001.1"/>
</dbReference>
<dbReference type="NCBIfam" id="TIGR00255">
    <property type="entry name" value="YicC/YloC family endoribonuclease"/>
    <property type="match status" value="1"/>
</dbReference>
<evidence type="ECO:0000256" key="1">
    <source>
        <dbReference type="ARBA" id="ARBA00001968"/>
    </source>
</evidence>
<dbReference type="Proteomes" id="UP001549167">
    <property type="component" value="Unassembled WGS sequence"/>
</dbReference>
<keyword evidence="2" id="KW-0540">Nuclease</keyword>
<evidence type="ECO:0000256" key="4">
    <source>
        <dbReference type="ARBA" id="ARBA00022801"/>
    </source>
</evidence>
<accession>A0ABV2KR67</accession>
<dbReference type="PANTHER" id="PTHR30636:SF3">
    <property type="entry name" value="UPF0701 PROTEIN YICC"/>
    <property type="match status" value="1"/>
</dbReference>
<dbReference type="EMBL" id="JBEPMX010000001">
    <property type="protein sequence ID" value="MET3682079.1"/>
    <property type="molecule type" value="Genomic_DNA"/>
</dbReference>
<keyword evidence="9" id="KW-1185">Reference proteome</keyword>